<organism evidence="6">
    <name type="scientific">uncultured Desulfobacterium sp</name>
    <dbReference type="NCBI Taxonomy" id="201089"/>
    <lineage>
        <taxon>Bacteria</taxon>
        <taxon>Pseudomonadati</taxon>
        <taxon>Thermodesulfobacteriota</taxon>
        <taxon>Desulfobacteria</taxon>
        <taxon>Desulfobacterales</taxon>
        <taxon>Desulfobacteriaceae</taxon>
        <taxon>Desulfobacterium</taxon>
        <taxon>environmental samples</taxon>
    </lineage>
</organism>
<dbReference type="InterPro" id="IPR004792">
    <property type="entry name" value="BaiN-like"/>
</dbReference>
<keyword evidence="3" id="KW-0274">FAD</keyword>
<dbReference type="AlphaFoldDB" id="E1YE34"/>
<dbReference type="SUPFAM" id="SSF51905">
    <property type="entry name" value="FAD/NAD(P)-binding domain"/>
    <property type="match status" value="1"/>
</dbReference>
<dbReference type="Pfam" id="PF22780">
    <property type="entry name" value="HI0933_like_1st"/>
    <property type="match status" value="1"/>
</dbReference>
<evidence type="ECO:0000256" key="1">
    <source>
        <dbReference type="ARBA" id="ARBA00001974"/>
    </source>
</evidence>
<dbReference type="Pfam" id="PF03486">
    <property type="entry name" value="HI0933_like"/>
    <property type="match status" value="1"/>
</dbReference>
<evidence type="ECO:0000256" key="3">
    <source>
        <dbReference type="ARBA" id="ARBA00022827"/>
    </source>
</evidence>
<dbReference type="Gene3D" id="1.10.8.260">
    <property type="entry name" value="HI0933 insert domain-like"/>
    <property type="match status" value="1"/>
</dbReference>
<gene>
    <name evidence="6" type="ORF">N47_B21100</name>
</gene>
<dbReference type="PRINTS" id="PR00411">
    <property type="entry name" value="PNDRDTASEI"/>
</dbReference>
<dbReference type="InterPro" id="IPR057661">
    <property type="entry name" value="RsdA/BaiN/AoA(So)_Rossmann"/>
</dbReference>
<evidence type="ECO:0000259" key="4">
    <source>
        <dbReference type="Pfam" id="PF03486"/>
    </source>
</evidence>
<sequence length="445" mass="48307">MPQEQIENSREPINMKALKVIVIGGGPAGLMAAGQAAEAGADTLLLEKMKRTGLKLSITGKGRCNITNIADISDFISHFGKTGPFLRQTFARFFNTDLMTFFNELGLKLVTERGGRVFPASGKAPDVWRVLLQWNKKSGVSINHSASVEKILIHNERVTGVVSQGREISCDAVILATGGASYPSTGSTGDGYRLCEAAGHTIIPVRQALVPLETYGDEAKKMAGLNLRNVNTRMFVSGKKKREQFGEIVFTEFGLTGPSILTLSGEAVDSLRNGHKVAFSIDLKPALDEKKLDARLQRDIDSRGKEQIGSLLRGLIPREMVPVCLDLTRICGEHPASGISAKERVRLRTWLKDFRLEVSGCRPFAEAIITSGGADIREIDPMTMESRKTKGLFIAGELLDIQADTGGYNLQAAFSTGWLSGRSAAQITTLPKKNTSKKPKKDGFS</sequence>
<dbReference type="InterPro" id="IPR023166">
    <property type="entry name" value="BaiN-like_dom_sf"/>
</dbReference>
<feature type="domain" description="RsdA/BaiN/AoA(So)-like Rossmann fold-like" evidence="4">
    <location>
        <begin position="19"/>
        <end position="422"/>
    </location>
</feature>
<accession>E1YE34</accession>
<evidence type="ECO:0000256" key="2">
    <source>
        <dbReference type="ARBA" id="ARBA00022630"/>
    </source>
</evidence>
<dbReference type="NCBIfam" id="TIGR00275">
    <property type="entry name" value="aminoacetone oxidase family FAD-binding enzyme"/>
    <property type="match status" value="1"/>
</dbReference>
<dbReference type="SUPFAM" id="SSF160996">
    <property type="entry name" value="HI0933 insert domain-like"/>
    <property type="match status" value="1"/>
</dbReference>
<evidence type="ECO:0000313" key="6">
    <source>
        <dbReference type="EMBL" id="CBX28964.1"/>
    </source>
</evidence>
<dbReference type="InterPro" id="IPR055178">
    <property type="entry name" value="RsdA/BaiN/AoA(So)-like_dom"/>
</dbReference>
<dbReference type="Gene3D" id="3.50.50.60">
    <property type="entry name" value="FAD/NAD(P)-binding domain"/>
    <property type="match status" value="1"/>
</dbReference>
<dbReference type="EMBL" id="FR695870">
    <property type="protein sequence ID" value="CBX28964.1"/>
    <property type="molecule type" value="Genomic_DNA"/>
</dbReference>
<dbReference type="Gene3D" id="2.40.30.10">
    <property type="entry name" value="Translation factors"/>
    <property type="match status" value="1"/>
</dbReference>
<comment type="cofactor">
    <cofactor evidence="1">
        <name>FAD</name>
        <dbReference type="ChEBI" id="CHEBI:57692"/>
    </cofactor>
</comment>
<dbReference type="InterPro" id="IPR036188">
    <property type="entry name" value="FAD/NAD-bd_sf"/>
</dbReference>
<name>E1YE34_9BACT</name>
<dbReference type="PANTHER" id="PTHR42887">
    <property type="entry name" value="OS12G0638800 PROTEIN"/>
    <property type="match status" value="1"/>
</dbReference>
<dbReference type="PRINTS" id="PR00368">
    <property type="entry name" value="FADPNR"/>
</dbReference>
<feature type="domain" description="RsdA/BaiN/AoA(So)-like insert" evidence="5">
    <location>
        <begin position="208"/>
        <end position="369"/>
    </location>
</feature>
<reference evidence="6" key="1">
    <citation type="journal article" date="2011" name="Environ. Microbiol.">
        <title>Genomic insights into the metabolic potential of the polycyclic aromatic hydrocarbon degrading sulfate-reducing Deltaproteobacterium N47.</title>
        <authorList>
            <person name="Bergmann F."/>
            <person name="Selesi D."/>
            <person name="Weinmaier T."/>
            <person name="Tischler P."/>
            <person name="Rattei T."/>
            <person name="Meckenstock R.U."/>
        </authorList>
    </citation>
    <scope>NUCLEOTIDE SEQUENCE</scope>
</reference>
<keyword evidence="2" id="KW-0285">Flavoprotein</keyword>
<evidence type="ECO:0000259" key="5">
    <source>
        <dbReference type="Pfam" id="PF22780"/>
    </source>
</evidence>
<protein>
    <submittedName>
        <fullName evidence="6">Uncharacterized protein</fullName>
    </submittedName>
</protein>
<dbReference type="PANTHER" id="PTHR42887:SF2">
    <property type="entry name" value="OS12G0638800 PROTEIN"/>
    <property type="match status" value="1"/>
</dbReference>
<proteinExistence type="predicted"/>